<gene>
    <name evidence="1" type="ORF">DPQ33_17960</name>
</gene>
<sequence length="287" mass="33811">MYLFYVDESGTLDPKVTGVKKDGATFDKEWLYSLTAFGLFEHKWRHFYNPIIGKKRELIDRIAQRTGNRLELSECEIKSAWVRIPKRRAEHAFLAHLSPEELTELVETYYSTIDRLPVRLFSVVVDKRHLRDHMDRNQLHRKAWELLCERIELFMREFHPKHKALLVADDVSKQDNIALTMKHAYFLECGTSCGLPFKSIIETPFFVRSELSEGVQLADLCSYNVYRAFREEDFDYPHFRRLLPKMYFSNNTHMNKIDGIKVFPDESPLVEIFNKKSALITRALSGR</sequence>
<keyword evidence="2" id="KW-1185">Reference proteome</keyword>
<name>A0A7M3MAI2_9BACT</name>
<protein>
    <recommendedName>
        <fullName evidence="3">DUF3800 domain-containing protein</fullName>
    </recommendedName>
</protein>
<dbReference type="AlphaFoldDB" id="A0A7M3MAI2"/>
<dbReference type="Proteomes" id="UP000448292">
    <property type="component" value="Unassembled WGS sequence"/>
</dbReference>
<dbReference type="EMBL" id="QMIE01000030">
    <property type="protein sequence ID" value="TVM14019.1"/>
    <property type="molecule type" value="Genomic_DNA"/>
</dbReference>
<evidence type="ECO:0000313" key="1">
    <source>
        <dbReference type="EMBL" id="TVM14019.1"/>
    </source>
</evidence>
<dbReference type="InterPro" id="IPR024524">
    <property type="entry name" value="DUF3800"/>
</dbReference>
<comment type="caution">
    <text evidence="1">The sequence shown here is derived from an EMBL/GenBank/DDBJ whole genome shotgun (WGS) entry which is preliminary data.</text>
</comment>
<accession>A0A7M3MAI2</accession>
<dbReference type="RefSeq" id="WP_144304600.1">
    <property type="nucleotide sequence ID" value="NZ_QMIE01000030.1"/>
</dbReference>
<dbReference type="OrthoDB" id="9800818at2"/>
<evidence type="ECO:0000313" key="2">
    <source>
        <dbReference type="Proteomes" id="UP000448292"/>
    </source>
</evidence>
<proteinExistence type="predicted"/>
<evidence type="ECO:0008006" key="3">
    <source>
        <dbReference type="Google" id="ProtNLM"/>
    </source>
</evidence>
<reference evidence="1 2" key="1">
    <citation type="submission" date="2018-06" db="EMBL/GenBank/DDBJ databases">
        <title>Complete genome of Desulfovibrio indonesiensis P37SLT.</title>
        <authorList>
            <person name="Crispim J.S."/>
            <person name="Vidigal P.M.P."/>
            <person name="Silva L.C.F."/>
            <person name="Laguardia C.N."/>
            <person name="Araujo L.C."/>
            <person name="Dias R.S."/>
            <person name="Sousa M.P."/>
            <person name="Paula S.O."/>
            <person name="Silva C."/>
        </authorList>
    </citation>
    <scope>NUCLEOTIDE SEQUENCE [LARGE SCALE GENOMIC DNA]</scope>
    <source>
        <strain evidence="1 2">P37SLT</strain>
    </source>
</reference>
<dbReference type="Pfam" id="PF12686">
    <property type="entry name" value="DUF3800"/>
    <property type="match status" value="1"/>
</dbReference>
<organism evidence="1 2">
    <name type="scientific">Oceanidesulfovibrio indonesiensis</name>
    <dbReference type="NCBI Taxonomy" id="54767"/>
    <lineage>
        <taxon>Bacteria</taxon>
        <taxon>Pseudomonadati</taxon>
        <taxon>Thermodesulfobacteriota</taxon>
        <taxon>Desulfovibrionia</taxon>
        <taxon>Desulfovibrionales</taxon>
        <taxon>Desulfovibrionaceae</taxon>
        <taxon>Oceanidesulfovibrio</taxon>
    </lineage>
</organism>